<evidence type="ECO:0000313" key="1">
    <source>
        <dbReference type="EMBL" id="KAK9109115.1"/>
    </source>
</evidence>
<protein>
    <submittedName>
        <fullName evidence="1">Uncharacterized protein</fullName>
    </submittedName>
</protein>
<dbReference type="Proteomes" id="UP001417504">
    <property type="component" value="Unassembled WGS sequence"/>
</dbReference>
<comment type="caution">
    <text evidence="1">The sequence shown here is derived from an EMBL/GenBank/DDBJ whole genome shotgun (WGS) entry which is preliminary data.</text>
</comment>
<reference evidence="1 2" key="1">
    <citation type="submission" date="2024-01" db="EMBL/GenBank/DDBJ databases">
        <title>Genome assemblies of Stephania.</title>
        <authorList>
            <person name="Yang L."/>
        </authorList>
    </citation>
    <scope>NUCLEOTIDE SEQUENCE [LARGE SCALE GENOMIC DNA]</scope>
    <source>
        <strain evidence="1">QJT</strain>
        <tissue evidence="1">Leaf</tissue>
    </source>
</reference>
<dbReference type="AlphaFoldDB" id="A0AAP0I5N5"/>
<proteinExistence type="predicted"/>
<evidence type="ECO:0000313" key="2">
    <source>
        <dbReference type="Proteomes" id="UP001417504"/>
    </source>
</evidence>
<gene>
    <name evidence="1" type="ORF">Sjap_017175</name>
</gene>
<keyword evidence="2" id="KW-1185">Reference proteome</keyword>
<sequence>MVNKILFLLNKKKNPSKFLGIVKFNGSMLKSMNINEDFTKMSVVFYLNL</sequence>
<name>A0AAP0I5N5_9MAGN</name>
<dbReference type="EMBL" id="JBBNAE010000007">
    <property type="protein sequence ID" value="KAK9109115.1"/>
    <property type="molecule type" value="Genomic_DNA"/>
</dbReference>
<organism evidence="1 2">
    <name type="scientific">Stephania japonica</name>
    <dbReference type="NCBI Taxonomy" id="461633"/>
    <lineage>
        <taxon>Eukaryota</taxon>
        <taxon>Viridiplantae</taxon>
        <taxon>Streptophyta</taxon>
        <taxon>Embryophyta</taxon>
        <taxon>Tracheophyta</taxon>
        <taxon>Spermatophyta</taxon>
        <taxon>Magnoliopsida</taxon>
        <taxon>Ranunculales</taxon>
        <taxon>Menispermaceae</taxon>
        <taxon>Menispermoideae</taxon>
        <taxon>Cissampelideae</taxon>
        <taxon>Stephania</taxon>
    </lineage>
</organism>
<accession>A0AAP0I5N5</accession>